<dbReference type="Proteomes" id="UP001074446">
    <property type="component" value="Unassembled WGS sequence"/>
</dbReference>
<dbReference type="Proteomes" id="UP001068021">
    <property type="component" value="Unassembled WGS sequence"/>
</dbReference>
<dbReference type="PANTHER" id="PTHR36842:SF1">
    <property type="entry name" value="PROTEIN TOLB"/>
    <property type="match status" value="1"/>
</dbReference>
<dbReference type="Gene3D" id="2.60.40.10">
    <property type="entry name" value="Immunoglobulins"/>
    <property type="match status" value="6"/>
</dbReference>
<dbReference type="InterPro" id="IPR011635">
    <property type="entry name" value="CARDB"/>
</dbReference>
<feature type="domain" description="CARDB" evidence="1">
    <location>
        <begin position="25"/>
        <end position="72"/>
    </location>
</feature>
<dbReference type="Pfam" id="PF07705">
    <property type="entry name" value="CARDB"/>
    <property type="match status" value="6"/>
</dbReference>
<gene>
    <name evidence="3" type="ORF">O3H35_11660</name>
    <name evidence="2" type="ORF">O3H54_06550</name>
</gene>
<dbReference type="InterPro" id="IPR027618">
    <property type="entry name" value="Beta_prop_Msarc"/>
</dbReference>
<keyword evidence="4" id="KW-1185">Reference proteome</keyword>
<feature type="domain" description="CARDB" evidence="1">
    <location>
        <begin position="395"/>
        <end position="449"/>
    </location>
</feature>
<evidence type="ECO:0000259" key="1">
    <source>
        <dbReference type="Pfam" id="PF07705"/>
    </source>
</evidence>
<dbReference type="NCBIfam" id="TIGR04275">
    <property type="entry name" value="beta_prop_Msarc"/>
    <property type="match status" value="6"/>
</dbReference>
<dbReference type="InterPro" id="IPR011042">
    <property type="entry name" value="6-blade_b-propeller_TolB-like"/>
</dbReference>
<dbReference type="EMBL" id="JAPVER010000020">
    <property type="protein sequence ID" value="MCZ3365538.1"/>
    <property type="molecule type" value="Genomic_DNA"/>
</dbReference>
<dbReference type="SUPFAM" id="SSF69304">
    <property type="entry name" value="Tricorn protease N-terminal domain"/>
    <property type="match status" value="2"/>
</dbReference>
<feature type="domain" description="CARDB" evidence="1">
    <location>
        <begin position="460"/>
        <end position="566"/>
    </location>
</feature>
<protein>
    <recommendedName>
        <fullName evidence="1">CARDB domain-containing protein</fullName>
    </recommendedName>
</protein>
<evidence type="ECO:0000313" key="2">
    <source>
        <dbReference type="EMBL" id="MCZ3365538.1"/>
    </source>
</evidence>
<proteinExistence type="predicted"/>
<dbReference type="RefSeq" id="WP_048081529.1">
    <property type="nucleotide sequence ID" value="NZ_JAPVER010000020.1"/>
</dbReference>
<dbReference type="AlphaFoldDB" id="A0A9E4ZWZ7"/>
<evidence type="ECO:0000313" key="4">
    <source>
        <dbReference type="Proteomes" id="UP001068021"/>
    </source>
</evidence>
<reference evidence="2" key="1">
    <citation type="submission" date="2022-12" db="EMBL/GenBank/DDBJ databases">
        <title>Reclassification of two methanogenic archaea species isolated from the Kolyma lowland permafrost.</title>
        <authorList>
            <person name="Trubitsyn V.E."/>
            <person name="Rivkina E.M."/>
            <person name="Shcherbakova V.A."/>
        </authorList>
    </citation>
    <scope>NUCLEOTIDE SEQUENCE</scope>
    <source>
        <strain evidence="2">M2</strain>
        <strain evidence="3">MK4</strain>
    </source>
</reference>
<feature type="domain" description="CARDB" evidence="1">
    <location>
        <begin position="696"/>
        <end position="805"/>
    </location>
</feature>
<accession>A0A9E4ZWZ7</accession>
<comment type="caution">
    <text evidence="2">The sequence shown here is derived from an EMBL/GenBank/DDBJ whole genome shotgun (WGS) entry which is preliminary data.</text>
</comment>
<dbReference type="EMBL" id="JAPVES010000030">
    <property type="protein sequence ID" value="MCZ3373291.1"/>
    <property type="molecule type" value="Genomic_DNA"/>
</dbReference>
<dbReference type="Gene3D" id="2.120.10.30">
    <property type="entry name" value="TolB, C-terminal domain"/>
    <property type="match status" value="1"/>
</dbReference>
<feature type="domain" description="CARDB" evidence="1">
    <location>
        <begin position="576"/>
        <end position="686"/>
    </location>
</feature>
<name>A0A9E4ZWZ7_9EURY</name>
<organism evidence="2 4">
    <name type="scientific">Methanobacterium veterum</name>
    <dbReference type="NCBI Taxonomy" id="408577"/>
    <lineage>
        <taxon>Archaea</taxon>
        <taxon>Methanobacteriati</taxon>
        <taxon>Methanobacteriota</taxon>
        <taxon>Methanomada group</taxon>
        <taxon>Methanobacteria</taxon>
        <taxon>Methanobacteriales</taxon>
        <taxon>Methanobacteriaceae</taxon>
        <taxon>Methanobacterium</taxon>
    </lineage>
</organism>
<evidence type="ECO:0000313" key="3">
    <source>
        <dbReference type="EMBL" id="MCZ3373291.1"/>
    </source>
</evidence>
<dbReference type="InterPro" id="IPR013783">
    <property type="entry name" value="Ig-like_fold"/>
</dbReference>
<feature type="domain" description="CARDB" evidence="1">
    <location>
        <begin position="816"/>
        <end position="926"/>
    </location>
</feature>
<sequence length="934" mass="102844">MKRQLLILIIFSILTLITCGTASASPDLAVTSVNVTSNVSPGSTVTINDTVTNQGDQAANGFTVGYYIQDEYAVVKKPASQRTAAIYEDKVVWSDYRYDQLGADIYWKNITGTEDGYISTFSGGQANPAIYGDVIVWQYNYSGTWTILGYKVPGRDDPIDPNVPDIYRLYTSNENQINPQIYNDKIVWQQYNSTTKNWDIYLYDFSITGDIAMPKGKWTVQITKDGANHINPYINGNYIVWQQDNGDGIWNIYTYDLSTGDITRVCQSSENQTNPALYGDNVVWQQYNTTRKNWDIYMYDLSKDPADAETQITNNTSNQINPAIYGDKIVWQDNRNGNWDIYLYDLTLGIERQLTIDKKNQIDPAIYDNKVVWTDDRNGNEDIYMTDDLTLEPEYTRYISSLAAGKSNSALTNITLPSDLKANVNYYIIAMVDAAYDNSVSESNENNNIKFSGAMIVPDADLTMPSVSGPATAQTGGSMIVVNTVKNIGTKNSNPVHVYFYLSKDGTTLDKYLGSRYISGGLKAGASSTSYTNLTIPSNIFGSYYIIAVVDPLNETCETNKLNNIVASSTTTNICTPDLVITSISTGTTTYKRGDKITIQNTVKNQGSSTSKGFYVNFYLSNDSTITTSDTYLGQRYISGGLNAGISNIEYTNFTIPYDASGNYYIGAIVDSTNAVFESDESNNIKAFSTTIEVCSPDLVITSISTGTTTYKRGDKITIQNTVKNQGKISSGGFYVNFYLSNDSTITTSDTYLGQRYISGLNAGASNTEYTNFTVPSSLSGSYYIGAIVDSTNAVFESDESNNIKAYSNTINVVLPDLVASSVSAGSTSYRRGTTMTIKNTVKNQGKISSGGFYVKIYIYRNYKGKITSTYLGRRYISSLKAGASNTAYTKLTIPSTIAKGLYYCKMVVDSENNVAESSKSNNAISSGTWVNIF</sequence>
<dbReference type="PANTHER" id="PTHR36842">
    <property type="entry name" value="PROTEIN TOLB HOMOLOG"/>
    <property type="match status" value="1"/>
</dbReference>